<dbReference type="Pfam" id="PF18895">
    <property type="entry name" value="T4SS_pilin"/>
    <property type="match status" value="1"/>
</dbReference>
<keyword evidence="1" id="KW-0472">Membrane</keyword>
<feature type="transmembrane region" description="Helical" evidence="1">
    <location>
        <begin position="12"/>
        <end position="33"/>
    </location>
</feature>
<keyword evidence="1" id="KW-1133">Transmembrane helix</keyword>
<dbReference type="InterPro" id="IPR043993">
    <property type="entry name" value="T4SS_pilin"/>
</dbReference>
<reference evidence="2 3" key="1">
    <citation type="journal article" date="2016" name="Nat. Commun.">
        <title>Thousands of microbial genomes shed light on interconnected biogeochemical processes in an aquifer system.</title>
        <authorList>
            <person name="Anantharaman K."/>
            <person name="Brown C.T."/>
            <person name="Hug L.A."/>
            <person name="Sharon I."/>
            <person name="Castelle C.J."/>
            <person name="Probst A.J."/>
            <person name="Thomas B.C."/>
            <person name="Singh A."/>
            <person name="Wilkins M.J."/>
            <person name="Karaoz U."/>
            <person name="Brodie E.L."/>
            <person name="Williams K.H."/>
            <person name="Hubbard S.S."/>
            <person name="Banfield J.F."/>
        </authorList>
    </citation>
    <scope>NUCLEOTIDE SEQUENCE [LARGE SCALE GENOMIC DNA]</scope>
</reference>
<dbReference type="STRING" id="1797259.A2989_02195"/>
<evidence type="ECO:0000256" key="1">
    <source>
        <dbReference type="SAM" id="Phobius"/>
    </source>
</evidence>
<comment type="caution">
    <text evidence="2">The sequence shown here is derived from an EMBL/GenBank/DDBJ whole genome shotgun (WGS) entry which is preliminary data.</text>
</comment>
<feature type="transmembrane region" description="Helical" evidence="1">
    <location>
        <begin position="39"/>
        <end position="60"/>
    </location>
</feature>
<evidence type="ECO:0000313" key="3">
    <source>
        <dbReference type="Proteomes" id="UP000177080"/>
    </source>
</evidence>
<accession>A0A1F4ZCH2</accession>
<organism evidence="2 3">
    <name type="scientific">Candidatus Amesbacteria bacterium RIFCSPLOWO2_01_FULL_48_25</name>
    <dbReference type="NCBI Taxonomy" id="1797259"/>
    <lineage>
        <taxon>Bacteria</taxon>
        <taxon>Candidatus Amesiibacteriota</taxon>
    </lineage>
</organism>
<protein>
    <submittedName>
        <fullName evidence="2">Uncharacterized protein</fullName>
    </submittedName>
</protein>
<dbReference type="AlphaFoldDB" id="A0A1F4ZCH2"/>
<sequence>MFQILGPIDNPYCSGLSSGLCTTGTGAGLYLILNSLVKFVIVIAGLYAFVNLITAGYTFISAGSEPKNVAKAWERIWQSLVGLLVVAGSFVLAGIFGWIIFGDVRALFTLRYFTP</sequence>
<evidence type="ECO:0000313" key="2">
    <source>
        <dbReference type="EMBL" id="OGD03104.1"/>
    </source>
</evidence>
<feature type="transmembrane region" description="Helical" evidence="1">
    <location>
        <begin position="80"/>
        <end position="101"/>
    </location>
</feature>
<dbReference type="EMBL" id="MEXN01000009">
    <property type="protein sequence ID" value="OGD03104.1"/>
    <property type="molecule type" value="Genomic_DNA"/>
</dbReference>
<gene>
    <name evidence="2" type="ORF">A2989_02195</name>
</gene>
<dbReference type="Proteomes" id="UP000177080">
    <property type="component" value="Unassembled WGS sequence"/>
</dbReference>
<name>A0A1F4ZCH2_9BACT</name>
<proteinExistence type="predicted"/>
<keyword evidence="1" id="KW-0812">Transmembrane</keyword>